<evidence type="ECO:0000256" key="2">
    <source>
        <dbReference type="ARBA" id="ARBA00023043"/>
    </source>
</evidence>
<dbReference type="Gene3D" id="3.40.50.300">
    <property type="entry name" value="P-loop containing nucleotide triphosphate hydrolases"/>
    <property type="match status" value="1"/>
</dbReference>
<feature type="repeat" description="ANK" evidence="3">
    <location>
        <begin position="1393"/>
        <end position="1425"/>
    </location>
</feature>
<feature type="repeat" description="ANK" evidence="3">
    <location>
        <begin position="1360"/>
        <end position="1392"/>
    </location>
</feature>
<evidence type="ECO:0000256" key="1">
    <source>
        <dbReference type="ARBA" id="ARBA00022737"/>
    </source>
</evidence>
<feature type="repeat" description="ANK" evidence="3">
    <location>
        <begin position="881"/>
        <end position="913"/>
    </location>
</feature>
<dbReference type="Pfam" id="PF00023">
    <property type="entry name" value="Ank"/>
    <property type="match status" value="1"/>
</dbReference>
<feature type="domain" description="Nephrocystin 3-like N-terminal" evidence="6">
    <location>
        <begin position="360"/>
        <end position="522"/>
    </location>
</feature>
<feature type="repeat" description="ANK" evidence="3">
    <location>
        <begin position="1458"/>
        <end position="1490"/>
    </location>
</feature>
<protein>
    <recommendedName>
        <fullName evidence="9">Nucleoside phosphorylase domain-containing protein</fullName>
    </recommendedName>
</protein>
<dbReference type="Gene3D" id="1.25.40.20">
    <property type="entry name" value="Ankyrin repeat-containing domain"/>
    <property type="match status" value="6"/>
</dbReference>
<feature type="domain" description="Nucleoside phosphorylase" evidence="4">
    <location>
        <begin position="17"/>
        <end position="289"/>
    </location>
</feature>
<evidence type="ECO:0000313" key="7">
    <source>
        <dbReference type="EMBL" id="VUC28740.1"/>
    </source>
</evidence>
<dbReference type="SUPFAM" id="SSF48403">
    <property type="entry name" value="Ankyrin repeat"/>
    <property type="match status" value="3"/>
</dbReference>
<keyword evidence="1" id="KW-0677">Repeat</keyword>
<feature type="repeat" description="ANK" evidence="3">
    <location>
        <begin position="1557"/>
        <end position="1589"/>
    </location>
</feature>
<evidence type="ECO:0000259" key="5">
    <source>
        <dbReference type="Pfam" id="PF22939"/>
    </source>
</evidence>
<dbReference type="PROSITE" id="PS50297">
    <property type="entry name" value="ANK_REP_REGION"/>
    <property type="match status" value="15"/>
</dbReference>
<feature type="repeat" description="ANK" evidence="3">
    <location>
        <begin position="804"/>
        <end position="836"/>
    </location>
</feature>
<dbReference type="InterPro" id="IPR027417">
    <property type="entry name" value="P-loop_NTPase"/>
</dbReference>
<dbReference type="Proteomes" id="UP000766486">
    <property type="component" value="Unassembled WGS sequence"/>
</dbReference>
<feature type="repeat" description="ANK" evidence="3">
    <location>
        <begin position="1017"/>
        <end position="1049"/>
    </location>
</feature>
<feature type="repeat" description="ANK" evidence="3">
    <location>
        <begin position="1154"/>
        <end position="1186"/>
    </location>
</feature>
<dbReference type="Pfam" id="PF24883">
    <property type="entry name" value="NPHP3_N"/>
    <property type="match status" value="1"/>
</dbReference>
<name>A0ABY6UCN4_BIOOC</name>
<comment type="caution">
    <text evidence="7">The sequence shown here is derived from an EMBL/GenBank/DDBJ whole genome shotgun (WGS) entry which is preliminary data.</text>
</comment>
<feature type="repeat" description="ANK" evidence="3">
    <location>
        <begin position="1328"/>
        <end position="1360"/>
    </location>
</feature>
<feature type="repeat" description="ANK" evidence="3">
    <location>
        <begin position="913"/>
        <end position="945"/>
    </location>
</feature>
<accession>A0ABY6UCN4</accession>
<feature type="domain" description="GPI inositol-deacylase winged helix" evidence="5">
    <location>
        <begin position="634"/>
        <end position="706"/>
    </location>
</feature>
<feature type="repeat" description="ANK" evidence="3">
    <location>
        <begin position="1295"/>
        <end position="1327"/>
    </location>
</feature>
<feature type="repeat" description="ANK" evidence="3">
    <location>
        <begin position="1528"/>
        <end position="1557"/>
    </location>
</feature>
<feature type="repeat" description="ANK" evidence="3">
    <location>
        <begin position="1124"/>
        <end position="1156"/>
    </location>
</feature>
<proteinExistence type="predicted"/>
<reference evidence="7 8" key="1">
    <citation type="submission" date="2019-06" db="EMBL/GenBank/DDBJ databases">
        <authorList>
            <person name="Broberg M."/>
        </authorList>
    </citation>
    <scope>NUCLEOTIDE SEQUENCE [LARGE SCALE GENOMIC DNA]</scope>
</reference>
<dbReference type="SUPFAM" id="SSF53167">
    <property type="entry name" value="Purine and uridine phosphorylases"/>
    <property type="match status" value="1"/>
</dbReference>
<sequence>MPPQLDTNQRSHNEYTVGWVCALPKEQTAAIAMLDERHGPLPKPPNDCNTYSLGSIGGHNIVIACLPQGKIGTNSAAAVATRLSSTFPSIKVGLMVGIGGGIPPKVRLGDVVVSSPSGRYPGVVQWDIGKAEEGGTFRQTGSLNNPPVSLLTALTTLQSENELYGSQIPDYLHEMEQKWPRLKSKYTWSSSLVDPSVAGEESHSQLENINIHYGLIASGNQVIKDATFRDSLDQRFDGDVLCLEMEAAGLINFFPCLVIRGICDYADSQKNNEWQEYAAALSAAFAKELLQYVQTSDIDEERPVKDILEEVLDSTSAIQVEIKHIRSKLDGNDDIEILNWLAATNYGLQQSDYFSRRQPDTGTWFLESDDFKSWLAKSKQTLFCHGIPGAGKTILTSVVVDHLSSRFNSVETGIAYIYCNFKKYEDQKIENLLQSVLRQLAEGQSALAASVKDLYQKFKLRRPPLDGIIQALQSVIELYSRTFIMIDALDECQALDGCRGRLMSELLELQTKTGCNVYATSRFIPEIVNRFKGATHIEIRAHNEDIRKYLQRQITDYDLEILQKNSDTIQEKLIKKVDGMFLLAKLYFDAIRTKKTDNQIQEILASIPVGPTAYDDAYEKAMSRIKDRDDGSIELAKPVLMWITCAKRQLSKDELRHALAVKGGKSELNPGDMVNVQDMVSSCAGLVTVEESGIIRLVHQTTQEYFERTQGYWFPNVQANVASVCLTYLSFETFNNGACDYYQEYRRRLKRNPFYSYAAQHWDFHADQANNVSEEILKFLVREAHVEAAFQVLEGGWSGSSAPKDITGLHLAAHLGMTDATGALLRLGHDVNSADSFGRTSLWYASRKGDGAIVELLLAEGAVTHQVYSELCLSFDESKGFRASALNIAIHGGHEQVVQKLVAAGADVNLAAEGEAALFVAAKIGNQGIVEMLLAAGADVNLNHGGWTAIQGATKGGHQKIVDQLIAAGADVNKRGDFATSALVEAIVIRHQQIAQTLLAAGAEVNDYCYYFENDWPDVTALEIAVRFGYEEFVSMLLAAGANMDALNTESLWEDLRIEAEFGDNLDVVNTIFATGLITTDKGLDYRSHLTSEGIIPKAARGGNKKIVEKLLEEGGNVDDEDEEGYTSLARAAEGGYQELVMMLLRKGADVNAGRRSPLAVAALRGRKKVVEILLQAGADIEFQGSDALRFAARGGHQEIVEMLLLAGAYVKPQGSSCGLAGACAKGNEEIVEMLLAAGADTNDIDGGYQFEDEAEDHKSALEGAAFYGHSQIVDRLLAVGVEVNFQRNFSTYPDGYTALHAAVRGGQQHITDNLLEAGANPELLDVEGKTALQTAAEKGVEGTVNSLLARGADVNATGRNEPALASAVRAGHQDIVKRLLRAGAEPNAFDHHGLPFLSLAAEGGFKEIVTMLLAAGAEVNTESRGWCCGGQGGGGCKGRWCMYGRRSGPTSIHGLLGGKTALQAAAEHGHEAIFCQLLEAGANLQVDGWKTLRSAAGGGHLRIVNKLLIAGVDINLGPVDTDKVLWTPLCLAAQNGHLDVVERLLKAGADVNATRNGRTAIQLASERGYPAIFKRLVAAGADPTKVDYERREYEEHDPYVLD</sequence>
<dbReference type="InterPro" id="IPR002110">
    <property type="entry name" value="Ankyrin_rpt"/>
</dbReference>
<dbReference type="Gene3D" id="3.40.50.1580">
    <property type="entry name" value="Nucleoside phosphorylase domain"/>
    <property type="match status" value="1"/>
</dbReference>
<dbReference type="InterPro" id="IPR054471">
    <property type="entry name" value="GPIID_WHD"/>
</dbReference>
<evidence type="ECO:0000313" key="8">
    <source>
        <dbReference type="Proteomes" id="UP000766486"/>
    </source>
</evidence>
<evidence type="ECO:0000256" key="3">
    <source>
        <dbReference type="PROSITE-ProRule" id="PRU00023"/>
    </source>
</evidence>
<dbReference type="InterPro" id="IPR056884">
    <property type="entry name" value="NPHP3-like_N"/>
</dbReference>
<dbReference type="Pfam" id="PF12796">
    <property type="entry name" value="Ank_2"/>
    <property type="match status" value="7"/>
</dbReference>
<dbReference type="PRINTS" id="PR01415">
    <property type="entry name" value="ANKYRIN"/>
</dbReference>
<gene>
    <name evidence="7" type="ORF">CLO192961_LOCUS245129</name>
</gene>
<feature type="repeat" description="ANK" evidence="3">
    <location>
        <begin position="1184"/>
        <end position="1216"/>
    </location>
</feature>
<evidence type="ECO:0000259" key="6">
    <source>
        <dbReference type="Pfam" id="PF24883"/>
    </source>
</evidence>
<dbReference type="PROSITE" id="PS50088">
    <property type="entry name" value="ANK_REPEAT"/>
    <property type="match status" value="18"/>
</dbReference>
<dbReference type="EMBL" id="CABFNS010000794">
    <property type="protein sequence ID" value="VUC28740.1"/>
    <property type="molecule type" value="Genomic_DNA"/>
</dbReference>
<dbReference type="InterPro" id="IPR035994">
    <property type="entry name" value="Nucleoside_phosphorylase_sf"/>
</dbReference>
<keyword evidence="2 3" id="KW-0040">ANK repeat</keyword>
<dbReference type="PANTHER" id="PTHR24198">
    <property type="entry name" value="ANKYRIN REPEAT AND PROTEIN KINASE DOMAIN-CONTAINING PROTEIN"/>
    <property type="match status" value="1"/>
</dbReference>
<dbReference type="PANTHER" id="PTHR24198:SF165">
    <property type="entry name" value="ANKYRIN REPEAT-CONTAINING PROTEIN-RELATED"/>
    <property type="match status" value="1"/>
</dbReference>
<feature type="repeat" description="ANK" evidence="3">
    <location>
        <begin position="945"/>
        <end position="977"/>
    </location>
</feature>
<evidence type="ECO:0000259" key="4">
    <source>
        <dbReference type="Pfam" id="PF01048"/>
    </source>
</evidence>
<feature type="repeat" description="ANK" evidence="3">
    <location>
        <begin position="1215"/>
        <end position="1247"/>
    </location>
</feature>
<evidence type="ECO:0008006" key="9">
    <source>
        <dbReference type="Google" id="ProtNLM"/>
    </source>
</evidence>
<dbReference type="InterPro" id="IPR000845">
    <property type="entry name" value="Nucleoside_phosphorylase_d"/>
</dbReference>
<dbReference type="Pfam" id="PF01048">
    <property type="entry name" value="PNP_UDP_1"/>
    <property type="match status" value="1"/>
</dbReference>
<dbReference type="InterPro" id="IPR036770">
    <property type="entry name" value="Ankyrin_rpt-contain_sf"/>
</dbReference>
<dbReference type="SMART" id="SM00248">
    <property type="entry name" value="ANK"/>
    <property type="match status" value="21"/>
</dbReference>
<feature type="repeat" description="ANK" evidence="3">
    <location>
        <begin position="837"/>
        <end position="862"/>
    </location>
</feature>
<feature type="repeat" description="ANK" evidence="3">
    <location>
        <begin position="1257"/>
        <end position="1289"/>
    </location>
</feature>
<dbReference type="Pfam" id="PF22939">
    <property type="entry name" value="WHD_GPIID"/>
    <property type="match status" value="1"/>
</dbReference>
<organism evidence="7 8">
    <name type="scientific">Bionectria ochroleuca</name>
    <name type="common">Gliocladium roseum</name>
    <dbReference type="NCBI Taxonomy" id="29856"/>
    <lineage>
        <taxon>Eukaryota</taxon>
        <taxon>Fungi</taxon>
        <taxon>Dikarya</taxon>
        <taxon>Ascomycota</taxon>
        <taxon>Pezizomycotina</taxon>
        <taxon>Sordariomycetes</taxon>
        <taxon>Hypocreomycetidae</taxon>
        <taxon>Hypocreales</taxon>
        <taxon>Bionectriaceae</taxon>
        <taxon>Clonostachys</taxon>
    </lineage>
</organism>
<keyword evidence="8" id="KW-1185">Reference proteome</keyword>
<dbReference type="SUPFAM" id="SSF52540">
    <property type="entry name" value="P-loop containing nucleoside triphosphate hydrolases"/>
    <property type="match status" value="1"/>
</dbReference>